<keyword evidence="10 16" id="KW-0472">Membrane</keyword>
<dbReference type="Pfam" id="PF13927">
    <property type="entry name" value="Ig_3"/>
    <property type="match status" value="4"/>
</dbReference>
<evidence type="ECO:0000256" key="11">
    <source>
        <dbReference type="ARBA" id="ARBA00023157"/>
    </source>
</evidence>
<feature type="domain" description="Ig-like" evidence="18">
    <location>
        <begin position="56"/>
        <end position="134"/>
    </location>
</feature>
<dbReference type="PANTHER" id="PTHR44170:SF36">
    <property type="entry name" value="L1 CELL ADHESION MOLECULE"/>
    <property type="match status" value="1"/>
</dbReference>
<evidence type="ECO:0000256" key="15">
    <source>
        <dbReference type="SAM" id="MobiDB-lite"/>
    </source>
</evidence>
<dbReference type="Pfam" id="PF13882">
    <property type="entry name" value="Bravo_FIGEY"/>
    <property type="match status" value="1"/>
</dbReference>
<name>A0A3Q1B9B8_AMPOC</name>
<dbReference type="GeneTree" id="ENSGT00940000157506"/>
<feature type="signal peptide" evidence="17">
    <location>
        <begin position="1"/>
        <end position="39"/>
    </location>
</feature>
<evidence type="ECO:0000256" key="16">
    <source>
        <dbReference type="SAM" id="Phobius"/>
    </source>
</evidence>
<dbReference type="GO" id="GO:0098609">
    <property type="term" value="P:cell-cell adhesion"/>
    <property type="evidence" value="ECO:0007669"/>
    <property type="project" value="TreeGrafter"/>
</dbReference>
<dbReference type="GO" id="GO:0005886">
    <property type="term" value="C:plasma membrane"/>
    <property type="evidence" value="ECO:0007669"/>
    <property type="project" value="UniProtKB-SubCell"/>
</dbReference>
<dbReference type="SMART" id="SM00060">
    <property type="entry name" value="FN3"/>
    <property type="match status" value="4"/>
</dbReference>
<dbReference type="Pfam" id="PF00041">
    <property type="entry name" value="fn3"/>
    <property type="match status" value="3"/>
</dbReference>
<feature type="compositionally biased region" description="Polar residues" evidence="15">
    <location>
        <begin position="682"/>
        <end position="692"/>
    </location>
</feature>
<dbReference type="InterPro" id="IPR003598">
    <property type="entry name" value="Ig_sub2"/>
</dbReference>
<evidence type="ECO:0000313" key="20">
    <source>
        <dbReference type="Ensembl" id="ENSAOCP00000010058.2"/>
    </source>
</evidence>
<evidence type="ECO:0000259" key="18">
    <source>
        <dbReference type="PROSITE" id="PS50835"/>
    </source>
</evidence>
<dbReference type="Gene3D" id="2.60.40.10">
    <property type="entry name" value="Immunoglobulins"/>
    <property type="match status" value="10"/>
</dbReference>
<evidence type="ECO:0000256" key="17">
    <source>
        <dbReference type="SAM" id="SignalP"/>
    </source>
</evidence>
<reference evidence="20" key="2">
    <citation type="submission" date="2025-08" db="UniProtKB">
        <authorList>
            <consortium name="Ensembl"/>
        </authorList>
    </citation>
    <scope>IDENTIFICATION</scope>
</reference>
<evidence type="ECO:0000256" key="10">
    <source>
        <dbReference type="ARBA" id="ARBA00023136"/>
    </source>
</evidence>
<evidence type="ECO:0000256" key="9">
    <source>
        <dbReference type="ARBA" id="ARBA00022989"/>
    </source>
</evidence>
<keyword evidence="14" id="KW-0393">Immunoglobulin domain</keyword>
<keyword evidence="8" id="KW-0130">Cell adhesion</keyword>
<keyword evidence="13" id="KW-0966">Cell projection</keyword>
<dbReference type="PROSITE" id="PS50853">
    <property type="entry name" value="FN3"/>
    <property type="match status" value="3"/>
</dbReference>
<protein>
    <recommendedName>
        <fullName evidence="22">Neural cell adhesion molecule L1.1-like</fullName>
    </recommendedName>
</protein>
<keyword evidence="12" id="KW-0325">Glycoprotein</keyword>
<dbReference type="FunFam" id="2.60.40.10:FF:000347">
    <property type="entry name" value="Neuronal cell adhesion molecule"/>
    <property type="match status" value="1"/>
</dbReference>
<evidence type="ECO:0000256" key="6">
    <source>
        <dbReference type="ARBA" id="ARBA00022692"/>
    </source>
</evidence>
<dbReference type="FunFam" id="2.60.40.10:FF:000078">
    <property type="entry name" value="Neuronal cell adhesion molecule"/>
    <property type="match status" value="1"/>
</dbReference>
<dbReference type="InterPro" id="IPR036116">
    <property type="entry name" value="FN3_sf"/>
</dbReference>
<reference evidence="20 21" key="1">
    <citation type="submission" date="2022-01" db="EMBL/GenBank/DDBJ databases">
        <title>A chromosome-scale genome assembly of the false clownfish, Amphiprion ocellaris.</title>
        <authorList>
            <person name="Ryu T."/>
        </authorList>
    </citation>
    <scope>NUCLEOTIDE SEQUENCE [LARGE SCALE GENOMIC DNA]</scope>
</reference>
<dbReference type="SUPFAM" id="SSF48726">
    <property type="entry name" value="Immunoglobulin"/>
    <property type="match status" value="6"/>
</dbReference>
<feature type="domain" description="Ig-like" evidence="18">
    <location>
        <begin position="250"/>
        <end position="323"/>
    </location>
</feature>
<dbReference type="CDD" id="cd00063">
    <property type="entry name" value="FN3"/>
    <property type="match status" value="4"/>
</dbReference>
<dbReference type="FunFam" id="2.60.40.10:FF:000005">
    <property type="entry name" value="Neuronal cell adhesion molecule"/>
    <property type="match status" value="1"/>
</dbReference>
<keyword evidence="5" id="KW-1003">Cell membrane</keyword>
<comment type="similarity">
    <text evidence="4">Belongs to the immunoglobulin superfamily. L1/neurofascin/NgCAM family.</text>
</comment>
<evidence type="ECO:0000256" key="1">
    <source>
        <dbReference type="ARBA" id="ARBA00004236"/>
    </source>
</evidence>
<evidence type="ECO:0000256" key="12">
    <source>
        <dbReference type="ARBA" id="ARBA00023180"/>
    </source>
</evidence>
<dbReference type="InterPro" id="IPR007110">
    <property type="entry name" value="Ig-like_dom"/>
</dbReference>
<dbReference type="GO" id="GO:0030426">
    <property type="term" value="C:growth cone"/>
    <property type="evidence" value="ECO:0007669"/>
    <property type="project" value="UniProtKB-SubCell"/>
</dbReference>
<keyword evidence="7" id="KW-0677">Repeat</keyword>
<evidence type="ECO:0008006" key="22">
    <source>
        <dbReference type="Google" id="ProtNLM"/>
    </source>
</evidence>
<evidence type="ECO:0000313" key="21">
    <source>
        <dbReference type="Proteomes" id="UP001501940"/>
    </source>
</evidence>
<keyword evidence="11" id="KW-1015">Disulfide bond</keyword>
<evidence type="ECO:0000256" key="7">
    <source>
        <dbReference type="ARBA" id="ARBA00022737"/>
    </source>
</evidence>
<evidence type="ECO:0000256" key="3">
    <source>
        <dbReference type="ARBA" id="ARBA00004624"/>
    </source>
</evidence>
<feature type="domain" description="Fibronectin type-III" evidence="19">
    <location>
        <begin position="889"/>
        <end position="985"/>
    </location>
</feature>
<dbReference type="InterPro" id="IPR013098">
    <property type="entry name" value="Ig_I-set"/>
</dbReference>
<dbReference type="PANTHER" id="PTHR44170">
    <property type="entry name" value="PROTEIN SIDEKICK"/>
    <property type="match status" value="1"/>
</dbReference>
<dbReference type="AlphaFoldDB" id="A0A3Q1B9B8"/>
<dbReference type="SMART" id="SM00408">
    <property type="entry name" value="IGc2"/>
    <property type="match status" value="5"/>
</dbReference>
<proteinExistence type="inferred from homology"/>
<dbReference type="InterPro" id="IPR003961">
    <property type="entry name" value="FN3_dom"/>
</dbReference>
<dbReference type="FunFam" id="2.60.40.10:FF:002563">
    <property type="entry name" value="Neural cell adhesion molecule L1"/>
    <property type="match status" value="1"/>
</dbReference>
<dbReference type="Pfam" id="PF07679">
    <property type="entry name" value="I-set"/>
    <property type="match status" value="1"/>
</dbReference>
<dbReference type="STRING" id="80972.ENSAOCP00000010058"/>
<dbReference type="FunFam" id="2.60.40.10:FF:000035">
    <property type="entry name" value="Contactin 1"/>
    <property type="match status" value="1"/>
</dbReference>
<feature type="domain" description="Fibronectin type-III" evidence="19">
    <location>
        <begin position="793"/>
        <end position="885"/>
    </location>
</feature>
<dbReference type="SUPFAM" id="SSF49265">
    <property type="entry name" value="Fibronectin type III"/>
    <property type="match status" value="2"/>
</dbReference>
<dbReference type="PROSITE" id="PS50835">
    <property type="entry name" value="IG_LIKE"/>
    <property type="match status" value="6"/>
</dbReference>
<dbReference type="InterPro" id="IPR026966">
    <property type="entry name" value="Neurofascin/L1/NrCAM_C"/>
</dbReference>
<feature type="domain" description="Ig-like" evidence="18">
    <location>
        <begin position="334"/>
        <end position="409"/>
    </location>
</feature>
<organism evidence="20 21">
    <name type="scientific">Amphiprion ocellaris</name>
    <name type="common">Clown anemonefish</name>
    <dbReference type="NCBI Taxonomy" id="80972"/>
    <lineage>
        <taxon>Eukaryota</taxon>
        <taxon>Metazoa</taxon>
        <taxon>Chordata</taxon>
        <taxon>Craniata</taxon>
        <taxon>Vertebrata</taxon>
        <taxon>Euteleostomi</taxon>
        <taxon>Actinopterygii</taxon>
        <taxon>Neopterygii</taxon>
        <taxon>Teleostei</taxon>
        <taxon>Neoteleostei</taxon>
        <taxon>Acanthomorphata</taxon>
        <taxon>Ovalentaria</taxon>
        <taxon>Pomacentridae</taxon>
        <taxon>Amphiprion</taxon>
    </lineage>
</organism>
<dbReference type="InterPro" id="IPR036179">
    <property type="entry name" value="Ig-like_dom_sf"/>
</dbReference>
<sequence length="1169" mass="128808">MSSSSLQRRWTAYRGWSFPAPLFIAALLFLTLSPPVSQGAIDIPKSYKIHNMLQPPVLTATPTSFTAFSPEDIYLPCEASGNPPPTFRWWKDGEVFGPQMEGSGTLRAEDDEPLDSYVGTYRCYAKNTLGTAITQTVKVIVEPQPVLLKQQKVHKGAFEGDSIVLSCHPPQSSTPPHIHWMDKRMVHIKQSDRVTVGLNGNLYFSNLLTTDSRDDYICNAQYTAARTILPETAVKLNVLSSNAVPQARKPHFFLPSGPRSSVLALRGNSLTLECIPRGLPTPKVEWMKKDESLEDTSAQVENFGRWLYFSSVQQQDDGEYECREANIWNRNTAPYWVKEPQNLRYAPGETVRLDCLAEGIPKPDITWSINGKPITDVSSDPRLSFPSGALVLRDVEFSDNAVYQCEASNRHGSILINSFLFVVELPPQILSSDGVVYRVMEGGHVQLHCESFGSPRPHVTWEGEDLVPLLSDPRVSLLTNGTIEVSNVSHEDGGVYSCSIKNSNSSITANLEVYNRTVIHSGPQDLQLLRGSDALLDCSFYKDPRLHDVQVVWKKNGQKLQESSPDDKYTIFGNRTLKLTNVQSHDTAAYSCEVITSLDHVNAGGSITVVAPPDPPHHLILSDTSDDSLTLSWTPGESHNSPITGTQQPHNSPVTDVHHRQLKLHPFCTYSFRVIAINELGRSSPSQPSARHSTPPAVPSSNPVNVTSDSSEPGTLVITWAEMSKHLHNGQDFQYKVFWRKADSRDLHWNTGLIKSPPFLVNNAGTFTPFEIKVQAVNALGIGPAPEAQIGHSGEDSRSPELKNRTVLVKWNEAQRVRGRLLGYKDQDRDQDQDLVRVEVVWGSRTSVEVTELKLFSQYQLLVTAFNRKGESPPSMPHLFNTPEGAPGPPASLTFDSPTEKSLILYWTPPLETNGILLGYMVQYQKEVQSRDSDLTTETISDPNVNQILLENLDSSSYYILKVIAETKSGVGPPITTRGATLLDGVPPTNVTVVSCNTSFNLSWVPGERDRNHGFHFHYKRKPGKTRIRITTPLTSKFMPSEMAGGFAAQGWLIGLISAIVLLVLILLILCLIKRSKGGKYAGNDGDEKRSDSQPSLCNESKLGSDDSLAEYGDSVDIQFNEDGSFIGQYSGRGPVPHGNESSGPASPVNAAPPPPIAPSMSSILNRPS</sequence>
<dbReference type="InterPro" id="IPR003599">
    <property type="entry name" value="Ig_sub"/>
</dbReference>
<feature type="transmembrane region" description="Helical" evidence="16">
    <location>
        <begin position="1052"/>
        <end position="1073"/>
    </location>
</feature>
<dbReference type="Proteomes" id="UP001501940">
    <property type="component" value="Chromosome 8"/>
</dbReference>
<evidence type="ECO:0000256" key="2">
    <source>
        <dbReference type="ARBA" id="ARBA00004479"/>
    </source>
</evidence>
<evidence type="ECO:0000256" key="4">
    <source>
        <dbReference type="ARBA" id="ARBA00008588"/>
    </source>
</evidence>
<feature type="region of interest" description="Disordered" evidence="15">
    <location>
        <begin position="682"/>
        <end position="712"/>
    </location>
</feature>
<feature type="region of interest" description="Disordered" evidence="15">
    <location>
        <begin position="1079"/>
        <end position="1104"/>
    </location>
</feature>
<feature type="chain" id="PRO_5043691565" description="Neural cell adhesion molecule L1.1-like" evidence="17">
    <location>
        <begin position="40"/>
        <end position="1169"/>
    </location>
</feature>
<feature type="domain" description="Ig-like" evidence="18">
    <location>
        <begin position="427"/>
        <end position="514"/>
    </location>
</feature>
<keyword evidence="6 16" id="KW-0812">Transmembrane</keyword>
<feature type="domain" description="Fibronectin type-III" evidence="19">
    <location>
        <begin position="615"/>
        <end position="697"/>
    </location>
</feature>
<evidence type="ECO:0000259" key="19">
    <source>
        <dbReference type="PROSITE" id="PS50853"/>
    </source>
</evidence>
<dbReference type="Ensembl" id="ENSAOCT00000016994.2">
    <property type="protein sequence ID" value="ENSAOCP00000010058.2"/>
    <property type="gene ID" value="ENSAOCG00000014231.2"/>
</dbReference>
<accession>A0A3Q1B9B8</accession>
<feature type="domain" description="Ig-like" evidence="18">
    <location>
        <begin position="531"/>
        <end position="608"/>
    </location>
</feature>
<evidence type="ECO:0000256" key="13">
    <source>
        <dbReference type="ARBA" id="ARBA00023273"/>
    </source>
</evidence>
<evidence type="ECO:0000256" key="5">
    <source>
        <dbReference type="ARBA" id="ARBA00022475"/>
    </source>
</evidence>
<evidence type="ECO:0000256" key="8">
    <source>
        <dbReference type="ARBA" id="ARBA00022889"/>
    </source>
</evidence>
<feature type="domain" description="Ig-like" evidence="18">
    <location>
        <begin position="143"/>
        <end position="229"/>
    </location>
</feature>
<dbReference type="CDD" id="cd00096">
    <property type="entry name" value="Ig"/>
    <property type="match status" value="1"/>
</dbReference>
<reference evidence="20" key="3">
    <citation type="submission" date="2025-09" db="UniProtKB">
        <authorList>
            <consortium name="Ensembl"/>
        </authorList>
    </citation>
    <scope>IDENTIFICATION</scope>
</reference>
<evidence type="ECO:0000256" key="14">
    <source>
        <dbReference type="ARBA" id="ARBA00023319"/>
    </source>
</evidence>
<keyword evidence="9 16" id="KW-1133">Transmembrane helix</keyword>
<feature type="compositionally biased region" description="Low complexity" evidence="15">
    <location>
        <begin position="693"/>
        <end position="711"/>
    </location>
</feature>
<keyword evidence="21" id="KW-1185">Reference proteome</keyword>
<dbReference type="InterPro" id="IPR013783">
    <property type="entry name" value="Ig-like_fold"/>
</dbReference>
<comment type="subcellular location">
    <subcellularLocation>
        <location evidence="1">Cell membrane</location>
    </subcellularLocation>
    <subcellularLocation>
        <location evidence="3">Cell projection</location>
        <location evidence="3">Growth cone</location>
    </subcellularLocation>
    <subcellularLocation>
        <location evidence="2">Membrane</location>
        <topology evidence="2">Single-pass type I membrane protein</topology>
    </subcellularLocation>
</comment>
<feature type="region of interest" description="Disordered" evidence="15">
    <location>
        <begin position="1124"/>
        <end position="1169"/>
    </location>
</feature>
<dbReference type="SMART" id="SM00409">
    <property type="entry name" value="IG"/>
    <property type="match status" value="6"/>
</dbReference>
<keyword evidence="17" id="KW-0732">Signal</keyword>